<proteinExistence type="predicted"/>
<dbReference type="EMBL" id="BLXT01002238">
    <property type="protein sequence ID" value="GFN92279.1"/>
    <property type="molecule type" value="Genomic_DNA"/>
</dbReference>
<keyword evidence="3" id="KW-1185">Reference proteome</keyword>
<name>A0AAV3ZAV5_9GAST</name>
<feature type="region of interest" description="Disordered" evidence="1">
    <location>
        <begin position="1"/>
        <end position="99"/>
    </location>
</feature>
<accession>A0AAV3ZAV5</accession>
<evidence type="ECO:0000313" key="2">
    <source>
        <dbReference type="EMBL" id="GFN92279.1"/>
    </source>
</evidence>
<feature type="compositionally biased region" description="Polar residues" evidence="1">
    <location>
        <begin position="15"/>
        <end position="33"/>
    </location>
</feature>
<sequence length="99" mass="10782">MSSPALAKVRGKNRGPNTHVPQRTKTLPTNMMTVLSRIKVDMPLNSSGPRNKWGKRRAGSSRYSFMSHNSQDSTASKQPDILSKNPSTAAASKKPCSDI</sequence>
<dbReference type="Proteomes" id="UP000735302">
    <property type="component" value="Unassembled WGS sequence"/>
</dbReference>
<evidence type="ECO:0000313" key="3">
    <source>
        <dbReference type="Proteomes" id="UP000735302"/>
    </source>
</evidence>
<evidence type="ECO:0000256" key="1">
    <source>
        <dbReference type="SAM" id="MobiDB-lite"/>
    </source>
</evidence>
<feature type="compositionally biased region" description="Polar residues" evidence="1">
    <location>
        <begin position="61"/>
        <end position="77"/>
    </location>
</feature>
<dbReference type="AlphaFoldDB" id="A0AAV3ZAV5"/>
<reference evidence="2 3" key="1">
    <citation type="journal article" date="2021" name="Elife">
        <title>Chloroplast acquisition without the gene transfer in kleptoplastic sea slugs, Plakobranchus ocellatus.</title>
        <authorList>
            <person name="Maeda T."/>
            <person name="Takahashi S."/>
            <person name="Yoshida T."/>
            <person name="Shimamura S."/>
            <person name="Takaki Y."/>
            <person name="Nagai Y."/>
            <person name="Toyoda A."/>
            <person name="Suzuki Y."/>
            <person name="Arimoto A."/>
            <person name="Ishii H."/>
            <person name="Satoh N."/>
            <person name="Nishiyama T."/>
            <person name="Hasebe M."/>
            <person name="Maruyama T."/>
            <person name="Minagawa J."/>
            <person name="Obokata J."/>
            <person name="Shigenobu S."/>
        </authorList>
    </citation>
    <scope>NUCLEOTIDE SEQUENCE [LARGE SCALE GENOMIC DNA]</scope>
</reference>
<comment type="caution">
    <text evidence="2">The sequence shown here is derived from an EMBL/GenBank/DDBJ whole genome shotgun (WGS) entry which is preliminary data.</text>
</comment>
<protein>
    <submittedName>
        <fullName evidence="2">Uncharacterized protein</fullName>
    </submittedName>
</protein>
<organism evidence="2 3">
    <name type="scientific">Plakobranchus ocellatus</name>
    <dbReference type="NCBI Taxonomy" id="259542"/>
    <lineage>
        <taxon>Eukaryota</taxon>
        <taxon>Metazoa</taxon>
        <taxon>Spiralia</taxon>
        <taxon>Lophotrochozoa</taxon>
        <taxon>Mollusca</taxon>
        <taxon>Gastropoda</taxon>
        <taxon>Heterobranchia</taxon>
        <taxon>Euthyneura</taxon>
        <taxon>Panpulmonata</taxon>
        <taxon>Sacoglossa</taxon>
        <taxon>Placobranchoidea</taxon>
        <taxon>Plakobranchidae</taxon>
        <taxon>Plakobranchus</taxon>
    </lineage>
</organism>
<gene>
    <name evidence="2" type="ORF">PoB_001878500</name>
</gene>